<gene>
    <name evidence="1" type="ORF">MSG_02738</name>
</gene>
<dbReference type="Proteomes" id="UP000217736">
    <property type="component" value="Chromosome"/>
</dbReference>
<evidence type="ECO:0000313" key="1">
    <source>
        <dbReference type="EMBL" id="BAX92882.1"/>
    </source>
</evidence>
<reference evidence="2" key="1">
    <citation type="submission" date="2017-06" db="EMBL/GenBank/DDBJ databases">
        <title>Complete Genome Sequence of Mycobacterium shigaense.</title>
        <authorList>
            <person name="Fukano H."/>
            <person name="Yoshida M."/>
            <person name="Kazumi Y."/>
            <person name="Ogura Y."/>
            <person name="Mitarai S."/>
            <person name="Hayashi T."/>
            <person name="Hoshino Y."/>
        </authorList>
    </citation>
    <scope>NUCLEOTIDE SEQUENCE [LARGE SCALE GENOMIC DNA]</scope>
    <source>
        <strain evidence="2">UN-152</strain>
    </source>
</reference>
<sequence>MSDNSNPPPGQPFPDCGNVAFATAFGLHAIDHFRRGMTASRPSVMVGGTIQGVFVLIALVLVLRRNRWAARAAYLVGFGSAALFA</sequence>
<dbReference type="AlphaFoldDB" id="A0A1Z4EIW9"/>
<dbReference type="KEGG" id="mshg:MSG_02738"/>
<proteinExistence type="predicted"/>
<dbReference type="EMBL" id="AP018164">
    <property type="protein sequence ID" value="BAX92882.1"/>
    <property type="molecule type" value="Genomic_DNA"/>
</dbReference>
<name>A0A1Z4EIW9_9MYCO</name>
<evidence type="ECO:0000313" key="2">
    <source>
        <dbReference type="Proteomes" id="UP000217736"/>
    </source>
</evidence>
<protein>
    <submittedName>
        <fullName evidence="1">Uncharacterized protein</fullName>
    </submittedName>
</protein>
<organism evidence="1 2">
    <name type="scientific">Mycobacterium shigaense</name>
    <dbReference type="NCBI Taxonomy" id="722731"/>
    <lineage>
        <taxon>Bacteria</taxon>
        <taxon>Bacillati</taxon>
        <taxon>Actinomycetota</taxon>
        <taxon>Actinomycetes</taxon>
        <taxon>Mycobacteriales</taxon>
        <taxon>Mycobacteriaceae</taxon>
        <taxon>Mycobacterium</taxon>
        <taxon>Mycobacterium simiae complex</taxon>
    </lineage>
</organism>
<keyword evidence="2" id="KW-1185">Reference proteome</keyword>
<accession>A0A1Z4EIW9</accession>